<organism evidence="1 2">
    <name type="scientific">Mycena albidolilacea</name>
    <dbReference type="NCBI Taxonomy" id="1033008"/>
    <lineage>
        <taxon>Eukaryota</taxon>
        <taxon>Fungi</taxon>
        <taxon>Dikarya</taxon>
        <taxon>Basidiomycota</taxon>
        <taxon>Agaricomycotina</taxon>
        <taxon>Agaricomycetes</taxon>
        <taxon>Agaricomycetidae</taxon>
        <taxon>Agaricales</taxon>
        <taxon>Marasmiineae</taxon>
        <taxon>Mycenaceae</taxon>
        <taxon>Mycena</taxon>
    </lineage>
</organism>
<name>A0AAD6Z9M1_9AGAR</name>
<comment type="caution">
    <text evidence="1">The sequence shown here is derived from an EMBL/GenBank/DDBJ whole genome shotgun (WGS) entry which is preliminary data.</text>
</comment>
<evidence type="ECO:0000313" key="2">
    <source>
        <dbReference type="Proteomes" id="UP001218218"/>
    </source>
</evidence>
<feature type="non-terminal residue" evidence="1">
    <location>
        <position position="95"/>
    </location>
</feature>
<sequence>ALAEQLRLKKYQQWPRLSWGLILGCNLVRFVSQTGRQAPEKSRLFTTLVSISFNLIWNLRNTRRIERNDDPEQNASNKKIHNHWVAAVNAALKRD</sequence>
<proteinExistence type="predicted"/>
<accession>A0AAD6Z9M1</accession>
<dbReference type="Proteomes" id="UP001218218">
    <property type="component" value="Unassembled WGS sequence"/>
</dbReference>
<evidence type="ECO:0000313" key="1">
    <source>
        <dbReference type="EMBL" id="KAJ7312984.1"/>
    </source>
</evidence>
<gene>
    <name evidence="1" type="ORF">DFH08DRAFT_626437</name>
</gene>
<dbReference type="EMBL" id="JARIHO010000069">
    <property type="protein sequence ID" value="KAJ7312984.1"/>
    <property type="molecule type" value="Genomic_DNA"/>
</dbReference>
<keyword evidence="2" id="KW-1185">Reference proteome</keyword>
<reference evidence="1" key="1">
    <citation type="submission" date="2023-03" db="EMBL/GenBank/DDBJ databases">
        <title>Massive genome expansion in bonnet fungi (Mycena s.s.) driven by repeated elements and novel gene families across ecological guilds.</title>
        <authorList>
            <consortium name="Lawrence Berkeley National Laboratory"/>
            <person name="Harder C.B."/>
            <person name="Miyauchi S."/>
            <person name="Viragh M."/>
            <person name="Kuo A."/>
            <person name="Thoen E."/>
            <person name="Andreopoulos B."/>
            <person name="Lu D."/>
            <person name="Skrede I."/>
            <person name="Drula E."/>
            <person name="Henrissat B."/>
            <person name="Morin E."/>
            <person name="Kohler A."/>
            <person name="Barry K."/>
            <person name="LaButti K."/>
            <person name="Morin E."/>
            <person name="Salamov A."/>
            <person name="Lipzen A."/>
            <person name="Mereny Z."/>
            <person name="Hegedus B."/>
            <person name="Baldrian P."/>
            <person name="Stursova M."/>
            <person name="Weitz H."/>
            <person name="Taylor A."/>
            <person name="Grigoriev I.V."/>
            <person name="Nagy L.G."/>
            <person name="Martin F."/>
            <person name="Kauserud H."/>
        </authorList>
    </citation>
    <scope>NUCLEOTIDE SEQUENCE</scope>
    <source>
        <strain evidence="1">CBHHK002</strain>
    </source>
</reference>
<protein>
    <submittedName>
        <fullName evidence="1">Uncharacterized protein</fullName>
    </submittedName>
</protein>
<dbReference type="AlphaFoldDB" id="A0AAD6Z9M1"/>
<feature type="non-terminal residue" evidence="1">
    <location>
        <position position="1"/>
    </location>
</feature>